<feature type="signal peptide" evidence="2">
    <location>
        <begin position="1"/>
        <end position="15"/>
    </location>
</feature>
<accession>A0A5B7DAY7</accession>
<reference evidence="3 4" key="1">
    <citation type="submission" date="2019-05" db="EMBL/GenBank/DDBJ databases">
        <title>Another draft genome of Portunus trituberculatus and its Hox gene families provides insights of decapod evolution.</title>
        <authorList>
            <person name="Jeong J.-H."/>
            <person name="Song I."/>
            <person name="Kim S."/>
            <person name="Choi T."/>
            <person name="Kim D."/>
            <person name="Ryu S."/>
            <person name="Kim W."/>
        </authorList>
    </citation>
    <scope>NUCLEOTIDE SEQUENCE [LARGE SCALE GENOMIC DNA]</scope>
    <source>
        <tissue evidence="3">Muscle</tissue>
    </source>
</reference>
<dbReference type="EMBL" id="VSRR010000679">
    <property type="protein sequence ID" value="MPC18427.1"/>
    <property type="molecule type" value="Genomic_DNA"/>
</dbReference>
<gene>
    <name evidence="3" type="ORF">E2C01_011311</name>
</gene>
<keyword evidence="2" id="KW-0732">Signal</keyword>
<name>A0A5B7DAY7_PORTR</name>
<protein>
    <recommendedName>
        <fullName evidence="5">Secreted protein</fullName>
    </recommendedName>
</protein>
<evidence type="ECO:0000256" key="1">
    <source>
        <dbReference type="SAM" id="MobiDB-lite"/>
    </source>
</evidence>
<comment type="caution">
    <text evidence="3">The sequence shown here is derived from an EMBL/GenBank/DDBJ whole genome shotgun (WGS) entry which is preliminary data.</text>
</comment>
<evidence type="ECO:0000313" key="3">
    <source>
        <dbReference type="EMBL" id="MPC18427.1"/>
    </source>
</evidence>
<keyword evidence="4" id="KW-1185">Reference proteome</keyword>
<organism evidence="3 4">
    <name type="scientific">Portunus trituberculatus</name>
    <name type="common">Swimming crab</name>
    <name type="synonym">Neptunus trituberculatus</name>
    <dbReference type="NCBI Taxonomy" id="210409"/>
    <lineage>
        <taxon>Eukaryota</taxon>
        <taxon>Metazoa</taxon>
        <taxon>Ecdysozoa</taxon>
        <taxon>Arthropoda</taxon>
        <taxon>Crustacea</taxon>
        <taxon>Multicrustacea</taxon>
        <taxon>Malacostraca</taxon>
        <taxon>Eumalacostraca</taxon>
        <taxon>Eucarida</taxon>
        <taxon>Decapoda</taxon>
        <taxon>Pleocyemata</taxon>
        <taxon>Brachyura</taxon>
        <taxon>Eubrachyura</taxon>
        <taxon>Portunoidea</taxon>
        <taxon>Portunidae</taxon>
        <taxon>Portuninae</taxon>
        <taxon>Portunus</taxon>
    </lineage>
</organism>
<proteinExistence type="predicted"/>
<evidence type="ECO:0000313" key="4">
    <source>
        <dbReference type="Proteomes" id="UP000324222"/>
    </source>
</evidence>
<evidence type="ECO:0000256" key="2">
    <source>
        <dbReference type="SAM" id="SignalP"/>
    </source>
</evidence>
<dbReference type="AlphaFoldDB" id="A0A5B7DAY7"/>
<feature type="chain" id="PRO_5023053031" description="Secreted protein" evidence="2">
    <location>
        <begin position="16"/>
        <end position="120"/>
    </location>
</feature>
<dbReference type="Proteomes" id="UP000324222">
    <property type="component" value="Unassembled WGS sequence"/>
</dbReference>
<sequence>MTHLTRISLVKLIEASLITVSSECGRHSSLTIHAHHGALFSSCCCCSSQQVPCASSAERLNMDVTICWFITSSYSHQITHLIRILQSSLCLSVSLCLSQLLPPSQTSEPRTPWRGPRRAG</sequence>
<evidence type="ECO:0008006" key="5">
    <source>
        <dbReference type="Google" id="ProtNLM"/>
    </source>
</evidence>
<feature type="region of interest" description="Disordered" evidence="1">
    <location>
        <begin position="101"/>
        <end position="120"/>
    </location>
</feature>